<gene>
    <name evidence="2" type="ORF">AVDCRST_MAG12-2491</name>
</gene>
<feature type="non-terminal residue" evidence="2">
    <location>
        <position position="179"/>
    </location>
</feature>
<protein>
    <submittedName>
        <fullName evidence="2">Nitroreductase</fullName>
    </submittedName>
</protein>
<name>A0A6J4SKA2_9ACTN</name>
<feature type="region of interest" description="Disordered" evidence="1">
    <location>
        <begin position="122"/>
        <end position="179"/>
    </location>
</feature>
<evidence type="ECO:0000256" key="1">
    <source>
        <dbReference type="SAM" id="MobiDB-lite"/>
    </source>
</evidence>
<dbReference type="AlphaFoldDB" id="A0A6J4SKA2"/>
<feature type="compositionally biased region" description="Basic residues" evidence="1">
    <location>
        <begin position="125"/>
        <end position="139"/>
    </location>
</feature>
<feature type="region of interest" description="Disordered" evidence="1">
    <location>
        <begin position="1"/>
        <end position="110"/>
    </location>
</feature>
<feature type="non-terminal residue" evidence="2">
    <location>
        <position position="1"/>
    </location>
</feature>
<accession>A0A6J4SKA2</accession>
<proteinExistence type="predicted"/>
<reference evidence="2" key="1">
    <citation type="submission" date="2020-02" db="EMBL/GenBank/DDBJ databases">
        <authorList>
            <person name="Meier V. D."/>
        </authorList>
    </citation>
    <scope>NUCLEOTIDE SEQUENCE</scope>
    <source>
        <strain evidence="2">AVDCRST_MAG12</strain>
    </source>
</reference>
<sequence>DADPQRGGQDLLPPLPSRRPQLPPGPGARGGHGRHPGGRPLVGQRLQPPAVGDRGGPRTRDARRSRRRRGLREPLGRRASGYSPRDGGRAARAGDLRRRAPRRADHARRPCARRRLLYRLDRRCRQGRHKGPPRHTIRAHRADRDLPRLPGRDGPPPAHQRRSGPQTPLRDSPRGAIRL</sequence>
<organism evidence="2">
    <name type="scientific">uncultured Rubrobacteraceae bacterium</name>
    <dbReference type="NCBI Taxonomy" id="349277"/>
    <lineage>
        <taxon>Bacteria</taxon>
        <taxon>Bacillati</taxon>
        <taxon>Actinomycetota</taxon>
        <taxon>Rubrobacteria</taxon>
        <taxon>Rubrobacterales</taxon>
        <taxon>Rubrobacteraceae</taxon>
        <taxon>environmental samples</taxon>
    </lineage>
</organism>
<dbReference type="EMBL" id="CADCVK010000363">
    <property type="protein sequence ID" value="CAA9498258.1"/>
    <property type="molecule type" value="Genomic_DNA"/>
</dbReference>
<feature type="compositionally biased region" description="Basic and acidic residues" evidence="1">
    <location>
        <begin position="140"/>
        <end position="151"/>
    </location>
</feature>
<feature type="compositionally biased region" description="Pro residues" evidence="1">
    <location>
        <begin position="13"/>
        <end position="26"/>
    </location>
</feature>
<evidence type="ECO:0000313" key="2">
    <source>
        <dbReference type="EMBL" id="CAA9498258.1"/>
    </source>
</evidence>
<feature type="compositionally biased region" description="Basic and acidic residues" evidence="1">
    <location>
        <begin position="86"/>
        <end position="108"/>
    </location>
</feature>